<reference evidence="4" key="1">
    <citation type="submission" date="2021-03" db="EMBL/GenBank/DDBJ databases">
        <title>novel species isolated from a fishpond in China.</title>
        <authorList>
            <person name="Lu H."/>
            <person name="Cai Z."/>
        </authorList>
    </citation>
    <scope>NUCLEOTIDE SEQUENCE</scope>
    <source>
        <strain evidence="4">JCM 30855</strain>
    </source>
</reference>
<dbReference type="EMBL" id="JAFKCV010000005">
    <property type="protein sequence ID" value="MBN7825633.1"/>
    <property type="molecule type" value="Genomic_DNA"/>
</dbReference>
<evidence type="ECO:0000256" key="1">
    <source>
        <dbReference type="ARBA" id="ARBA00022679"/>
    </source>
</evidence>
<dbReference type="RefSeq" id="WP_206573752.1">
    <property type="nucleotide sequence ID" value="NZ_JAFKCV010000005.1"/>
</dbReference>
<proteinExistence type="predicted"/>
<gene>
    <name evidence="4" type="ORF">J0A66_10405</name>
</gene>
<evidence type="ECO:0000313" key="4">
    <source>
        <dbReference type="EMBL" id="MBN7825633.1"/>
    </source>
</evidence>
<dbReference type="PANTHER" id="PTHR43877">
    <property type="entry name" value="AMINOALKYLPHOSPHONATE N-ACETYLTRANSFERASE-RELATED-RELATED"/>
    <property type="match status" value="1"/>
</dbReference>
<dbReference type="Gene3D" id="3.40.630.30">
    <property type="match status" value="1"/>
</dbReference>
<dbReference type="SUPFAM" id="SSF55729">
    <property type="entry name" value="Acyl-CoA N-acyltransferases (Nat)"/>
    <property type="match status" value="1"/>
</dbReference>
<dbReference type="AlphaFoldDB" id="A0A939DMR2"/>
<dbReference type="PROSITE" id="PS51186">
    <property type="entry name" value="GNAT"/>
    <property type="match status" value="1"/>
</dbReference>
<keyword evidence="1" id="KW-0808">Transferase</keyword>
<dbReference type="InterPro" id="IPR000182">
    <property type="entry name" value="GNAT_dom"/>
</dbReference>
<accession>A0A939DMR2</accession>
<evidence type="ECO:0000313" key="5">
    <source>
        <dbReference type="Proteomes" id="UP000664654"/>
    </source>
</evidence>
<dbReference type="GO" id="GO:0016747">
    <property type="term" value="F:acyltransferase activity, transferring groups other than amino-acyl groups"/>
    <property type="evidence" value="ECO:0007669"/>
    <property type="project" value="InterPro"/>
</dbReference>
<keyword evidence="5" id="KW-1185">Reference proteome</keyword>
<evidence type="ECO:0000256" key="2">
    <source>
        <dbReference type="ARBA" id="ARBA00023315"/>
    </source>
</evidence>
<dbReference type="Proteomes" id="UP000664654">
    <property type="component" value="Unassembled WGS sequence"/>
</dbReference>
<dbReference type="Pfam" id="PF00583">
    <property type="entry name" value="Acetyltransf_1"/>
    <property type="match status" value="1"/>
</dbReference>
<evidence type="ECO:0000259" key="3">
    <source>
        <dbReference type="PROSITE" id="PS51186"/>
    </source>
</evidence>
<name>A0A939DMR2_9ALTE</name>
<protein>
    <submittedName>
        <fullName evidence="4">GNAT family N-acetyltransferase</fullName>
    </submittedName>
</protein>
<dbReference type="PANTHER" id="PTHR43877:SF2">
    <property type="entry name" value="AMINOALKYLPHOSPHONATE N-ACETYLTRANSFERASE-RELATED"/>
    <property type="match status" value="1"/>
</dbReference>
<dbReference type="InterPro" id="IPR016181">
    <property type="entry name" value="Acyl_CoA_acyltransferase"/>
</dbReference>
<keyword evidence="2" id="KW-0012">Acyltransferase</keyword>
<organism evidence="4 5">
    <name type="scientific">Bowmanella dokdonensis</name>
    <dbReference type="NCBI Taxonomy" id="751969"/>
    <lineage>
        <taxon>Bacteria</taxon>
        <taxon>Pseudomonadati</taxon>
        <taxon>Pseudomonadota</taxon>
        <taxon>Gammaproteobacteria</taxon>
        <taxon>Alteromonadales</taxon>
        <taxon>Alteromonadaceae</taxon>
        <taxon>Bowmanella</taxon>
    </lineage>
</organism>
<feature type="domain" description="N-acetyltransferase" evidence="3">
    <location>
        <begin position="116"/>
        <end position="250"/>
    </location>
</feature>
<sequence length="250" mass="28082">MNHPTSLWKANISNQTALWQRMGCEALSIKGEGWLQSLSWPYKLWPESGKTALTIRDLVEAQPHLHARTRVPFWSQNEVTLPWQQQMPPVSSEQILMYQGLQDQPQTPRQQNPKGIRLNSVQTPSQLYAWWQICEQAFAYEIDIQVIQHLARQADLLLLLAEKDNEAVGTAILFTTGQVAGLHQLGVAQAAQGQGVARAMMHQLLAIAGECRAQWMTLQASSKGLGLYEQLGFSRQGVVRNYSPKNTELA</sequence>
<comment type="caution">
    <text evidence="4">The sequence shown here is derived from an EMBL/GenBank/DDBJ whole genome shotgun (WGS) entry which is preliminary data.</text>
</comment>
<dbReference type="InterPro" id="IPR050832">
    <property type="entry name" value="Bact_Acetyltransf"/>
</dbReference>
<dbReference type="CDD" id="cd04301">
    <property type="entry name" value="NAT_SF"/>
    <property type="match status" value="1"/>
</dbReference>